<keyword evidence="3" id="KW-1185">Reference proteome</keyword>
<keyword evidence="1" id="KW-1133">Transmembrane helix</keyword>
<keyword evidence="1" id="KW-0812">Transmembrane</keyword>
<evidence type="ECO:0000256" key="1">
    <source>
        <dbReference type="SAM" id="Phobius"/>
    </source>
</evidence>
<proteinExistence type="predicted"/>
<dbReference type="EMBL" id="NIDE01000016">
    <property type="protein sequence ID" value="OWK36878.1"/>
    <property type="molecule type" value="Genomic_DNA"/>
</dbReference>
<name>A0A225DED6_9BACT</name>
<sequence>MLGALLAPTWQPAYTTIALAVTTLVMVSVSLVFAVVSVTDRGWTELISPLAKFTTA</sequence>
<feature type="transmembrane region" description="Helical" evidence="1">
    <location>
        <begin position="12"/>
        <end position="36"/>
    </location>
</feature>
<accession>A0A225DED6</accession>
<dbReference type="AlphaFoldDB" id="A0A225DED6"/>
<evidence type="ECO:0000313" key="3">
    <source>
        <dbReference type="Proteomes" id="UP000214646"/>
    </source>
</evidence>
<evidence type="ECO:0000313" key="2">
    <source>
        <dbReference type="EMBL" id="OWK36878.1"/>
    </source>
</evidence>
<comment type="caution">
    <text evidence="2">The sequence shown here is derived from an EMBL/GenBank/DDBJ whole genome shotgun (WGS) entry which is preliminary data.</text>
</comment>
<protein>
    <submittedName>
        <fullName evidence="2">Uncharacterized protein</fullName>
    </submittedName>
</protein>
<gene>
    <name evidence="2" type="ORF">FRUB_07930</name>
</gene>
<dbReference type="Proteomes" id="UP000214646">
    <property type="component" value="Unassembled WGS sequence"/>
</dbReference>
<organism evidence="2 3">
    <name type="scientific">Fimbriiglobus ruber</name>
    <dbReference type="NCBI Taxonomy" id="1908690"/>
    <lineage>
        <taxon>Bacteria</taxon>
        <taxon>Pseudomonadati</taxon>
        <taxon>Planctomycetota</taxon>
        <taxon>Planctomycetia</taxon>
        <taxon>Gemmatales</taxon>
        <taxon>Gemmataceae</taxon>
        <taxon>Fimbriiglobus</taxon>
    </lineage>
</organism>
<reference evidence="3" key="1">
    <citation type="submission" date="2017-06" db="EMBL/GenBank/DDBJ databases">
        <title>Genome analysis of Fimbriiglobus ruber SP5, the first member of the order Planctomycetales with confirmed chitinolytic capability.</title>
        <authorList>
            <person name="Ravin N.V."/>
            <person name="Rakitin A.L."/>
            <person name="Ivanova A.A."/>
            <person name="Beletsky A.V."/>
            <person name="Kulichevskaya I.S."/>
            <person name="Mardanov A.V."/>
            <person name="Dedysh S.N."/>
        </authorList>
    </citation>
    <scope>NUCLEOTIDE SEQUENCE [LARGE SCALE GENOMIC DNA]</scope>
    <source>
        <strain evidence="3">SP5</strain>
    </source>
</reference>
<keyword evidence="1" id="KW-0472">Membrane</keyword>